<accession>A0ABW9DLS9</accession>
<gene>
    <name evidence="2" type="ORF">PQQ63_06295</name>
</gene>
<dbReference type="InterPro" id="IPR005625">
    <property type="entry name" value="PepSY-ass_TM"/>
</dbReference>
<evidence type="ECO:0000313" key="2">
    <source>
        <dbReference type="EMBL" id="MFM0636298.1"/>
    </source>
</evidence>
<comment type="caution">
    <text evidence="2">The sequence shown here is derived from an EMBL/GenBank/DDBJ whole genome shotgun (WGS) entry which is preliminary data.</text>
</comment>
<name>A0ABW9DLS9_9BURK</name>
<feature type="transmembrane region" description="Helical" evidence="1">
    <location>
        <begin position="190"/>
        <end position="211"/>
    </location>
</feature>
<keyword evidence="1" id="KW-0472">Membrane</keyword>
<evidence type="ECO:0000313" key="3">
    <source>
        <dbReference type="Proteomes" id="UP001629432"/>
    </source>
</evidence>
<proteinExistence type="predicted"/>
<dbReference type="EMBL" id="JAQQCF010000004">
    <property type="protein sequence ID" value="MFM0636298.1"/>
    <property type="molecule type" value="Genomic_DNA"/>
</dbReference>
<reference evidence="2 3" key="1">
    <citation type="journal article" date="2024" name="Chem. Sci.">
        <title>Discovery of megapolipeptins by genome mining of a Burkholderiales bacteria collection.</title>
        <authorList>
            <person name="Paulo B.S."/>
            <person name="Recchia M.J.J."/>
            <person name="Lee S."/>
            <person name="Fergusson C.H."/>
            <person name="Romanowski S.B."/>
            <person name="Hernandez A."/>
            <person name="Krull N."/>
            <person name="Liu D.Y."/>
            <person name="Cavanagh H."/>
            <person name="Bos A."/>
            <person name="Gray C.A."/>
            <person name="Murphy B.T."/>
            <person name="Linington R.G."/>
            <person name="Eustaquio A.S."/>
        </authorList>
    </citation>
    <scope>NUCLEOTIDE SEQUENCE [LARGE SCALE GENOMIC DNA]</scope>
    <source>
        <strain evidence="2 3">RL17-338-BIC-A</strain>
    </source>
</reference>
<sequence>MSHSHFQVWYRIHRWTSLVCTLSLLLLCVTGAPLILKDEIGVWTGSTVEPPALPGVTTRASIDTMVADARLRRPGDAVRFVSQSDDSPAWFVSLGKRADSNDATAVYKYDARTGHLVHDIAQRSGVMYLIRTLHVDLFAGLPGTLFIGLMGLVFIMSIVSGIVVYGVFMRRLPFATVRHERASRLKWLDLHNLLGIATAAWLLVVGLTGAINTLAIPLLGHWQSTELAAMTATWRGQSAITSPPGGAQKAIDTAMQAVPGMKVAFVGYPGSRFSTPHHFMVFLRGDTTLTSRLLQPVLIDAQTDKLSATAHLPWYLTAILIAQPLHFGDYGGLPLKLLWIAFDLTAIVVLVSGLYLWWKRRDAVRARIGALEAQAVPLRRRTHEAGAYD</sequence>
<keyword evidence="1" id="KW-1133">Transmembrane helix</keyword>
<dbReference type="Pfam" id="PF03929">
    <property type="entry name" value="PepSY_TM"/>
    <property type="match status" value="1"/>
</dbReference>
<evidence type="ECO:0000256" key="1">
    <source>
        <dbReference type="SAM" id="Phobius"/>
    </source>
</evidence>
<protein>
    <submittedName>
        <fullName evidence="2">PepSY domain-containing protein</fullName>
    </submittedName>
</protein>
<feature type="transmembrane region" description="Helical" evidence="1">
    <location>
        <begin position="337"/>
        <end position="358"/>
    </location>
</feature>
<keyword evidence="1" id="KW-0812">Transmembrane</keyword>
<dbReference type="PANTHER" id="PTHR34219:SF3">
    <property type="entry name" value="BLL7967 PROTEIN"/>
    <property type="match status" value="1"/>
</dbReference>
<keyword evidence="3" id="KW-1185">Reference proteome</keyword>
<dbReference type="PANTHER" id="PTHR34219">
    <property type="entry name" value="IRON-REGULATED INNER MEMBRANE PROTEIN-RELATED"/>
    <property type="match status" value="1"/>
</dbReference>
<dbReference type="RefSeq" id="WP_408334165.1">
    <property type="nucleotide sequence ID" value="NZ_JAQQCF010000004.1"/>
</dbReference>
<dbReference type="Proteomes" id="UP001629432">
    <property type="component" value="Unassembled WGS sequence"/>
</dbReference>
<feature type="transmembrane region" description="Helical" evidence="1">
    <location>
        <begin position="145"/>
        <end position="169"/>
    </location>
</feature>
<organism evidence="2 3">
    <name type="scientific">Paraburkholderia metrosideri</name>
    <dbReference type="NCBI Taxonomy" id="580937"/>
    <lineage>
        <taxon>Bacteria</taxon>
        <taxon>Pseudomonadati</taxon>
        <taxon>Pseudomonadota</taxon>
        <taxon>Betaproteobacteria</taxon>
        <taxon>Burkholderiales</taxon>
        <taxon>Burkholderiaceae</taxon>
        <taxon>Paraburkholderia</taxon>
    </lineage>
</organism>